<dbReference type="GeneTree" id="ENSGT00940000156030"/>
<reference evidence="1" key="2">
    <citation type="submission" date="2025-08" db="UniProtKB">
        <authorList>
            <consortium name="Ensembl"/>
        </authorList>
    </citation>
    <scope>IDENTIFICATION</scope>
</reference>
<proteinExistence type="predicted"/>
<sequence length="147" mass="16841">GRPASSCQRKYRTEVQSTQRSLSPRCIPLWVPINADRADPGTLKNILKQRPPKVSHLLRDKLHEACANFHYDKFSEKKIDAVKKEHSYWMFTTVKGSAKSFPMADNCSESLLMKRDVSVWCSNDDLGMSRRPRAFQAIMDTLQKRGA</sequence>
<evidence type="ECO:0000313" key="1">
    <source>
        <dbReference type="Ensembl" id="ENSOTSP00005109317.1"/>
    </source>
</evidence>
<organism evidence="1 2">
    <name type="scientific">Oncorhynchus tshawytscha</name>
    <name type="common">Chinook salmon</name>
    <name type="synonym">Salmo tshawytscha</name>
    <dbReference type="NCBI Taxonomy" id="74940"/>
    <lineage>
        <taxon>Eukaryota</taxon>
        <taxon>Metazoa</taxon>
        <taxon>Chordata</taxon>
        <taxon>Craniata</taxon>
        <taxon>Vertebrata</taxon>
        <taxon>Euteleostomi</taxon>
        <taxon>Actinopterygii</taxon>
        <taxon>Neopterygii</taxon>
        <taxon>Teleostei</taxon>
        <taxon>Protacanthopterygii</taxon>
        <taxon>Salmoniformes</taxon>
        <taxon>Salmonidae</taxon>
        <taxon>Salmoninae</taxon>
        <taxon>Oncorhynchus</taxon>
    </lineage>
</organism>
<dbReference type="InterPro" id="IPR015422">
    <property type="entry name" value="PyrdxlP-dep_Trfase_small"/>
</dbReference>
<accession>A0AAZ3NXX1</accession>
<name>A0AAZ3NXX1_ONCTS</name>
<keyword evidence="2" id="KW-1185">Reference proteome</keyword>
<dbReference type="Proteomes" id="UP000694402">
    <property type="component" value="Unassembled WGS sequence"/>
</dbReference>
<dbReference type="AlphaFoldDB" id="A0AAZ3NXX1"/>
<dbReference type="Gene3D" id="3.90.1150.10">
    <property type="entry name" value="Aspartate Aminotransferase, domain 1"/>
    <property type="match status" value="1"/>
</dbReference>
<evidence type="ECO:0000313" key="2">
    <source>
        <dbReference type="Proteomes" id="UP000694402"/>
    </source>
</evidence>
<reference evidence="1" key="3">
    <citation type="submission" date="2025-09" db="UniProtKB">
        <authorList>
            <consortium name="Ensembl"/>
        </authorList>
    </citation>
    <scope>IDENTIFICATION</scope>
</reference>
<dbReference type="Ensembl" id="ENSOTST00005191270.1">
    <property type="protein sequence ID" value="ENSOTSP00005109317.1"/>
    <property type="gene ID" value="ENSOTSG00005062350.1"/>
</dbReference>
<reference evidence="2" key="1">
    <citation type="journal article" date="2018" name="PLoS ONE">
        <title>Chinook salmon (Oncorhynchus tshawytscha) genome and transcriptome.</title>
        <authorList>
            <person name="Christensen K.A."/>
            <person name="Leong J.S."/>
            <person name="Sakhrani D."/>
            <person name="Biagi C.A."/>
            <person name="Minkley D.R."/>
            <person name="Withler R.E."/>
            <person name="Rondeau E.B."/>
            <person name="Koop B.F."/>
            <person name="Devlin R.H."/>
        </authorList>
    </citation>
    <scope>NUCLEOTIDE SEQUENCE [LARGE SCALE GENOMIC DNA]</scope>
</reference>
<protein>
    <submittedName>
        <fullName evidence="1">Uncharacterized protein</fullName>
    </submittedName>
</protein>